<dbReference type="Pfam" id="PF16046">
    <property type="entry name" value="FAM76"/>
    <property type="match status" value="2"/>
</dbReference>
<evidence type="ECO:0000256" key="2">
    <source>
        <dbReference type="ARBA" id="ARBA00023054"/>
    </source>
</evidence>
<proteinExistence type="inferred from homology"/>
<evidence type="ECO:0000256" key="1">
    <source>
        <dbReference type="ARBA" id="ARBA00009097"/>
    </source>
</evidence>
<organism evidence="5 7">
    <name type="scientific">Dracunculus medinensis</name>
    <name type="common">Guinea worm</name>
    <dbReference type="NCBI Taxonomy" id="318479"/>
    <lineage>
        <taxon>Eukaryota</taxon>
        <taxon>Metazoa</taxon>
        <taxon>Ecdysozoa</taxon>
        <taxon>Nematoda</taxon>
        <taxon>Chromadorea</taxon>
        <taxon>Rhabditida</taxon>
        <taxon>Spirurina</taxon>
        <taxon>Dracunculoidea</taxon>
        <taxon>Dracunculidae</taxon>
        <taxon>Dracunculus</taxon>
    </lineage>
</organism>
<feature type="region of interest" description="Disordered" evidence="3">
    <location>
        <begin position="97"/>
        <end position="125"/>
    </location>
</feature>
<dbReference type="PANTHER" id="PTHR46176">
    <property type="entry name" value="LD21662P"/>
    <property type="match status" value="1"/>
</dbReference>
<dbReference type="EMBL" id="UYYG01001185">
    <property type="protein sequence ID" value="VDN59595.1"/>
    <property type="molecule type" value="Genomic_DNA"/>
</dbReference>
<dbReference type="PANTHER" id="PTHR46176:SF1">
    <property type="entry name" value="LD21662P"/>
    <property type="match status" value="1"/>
</dbReference>
<dbReference type="STRING" id="318479.A0A0N4UG58"/>
<evidence type="ECO:0000313" key="6">
    <source>
        <dbReference type="Proteomes" id="UP000274756"/>
    </source>
</evidence>
<dbReference type="AlphaFoldDB" id="A0A0N4UG58"/>
<dbReference type="OrthoDB" id="3689at2759"/>
<dbReference type="Proteomes" id="UP000038040">
    <property type="component" value="Unplaced"/>
</dbReference>
<reference evidence="4 6" key="2">
    <citation type="submission" date="2018-11" db="EMBL/GenBank/DDBJ databases">
        <authorList>
            <consortium name="Pathogen Informatics"/>
        </authorList>
    </citation>
    <scope>NUCLEOTIDE SEQUENCE [LARGE SCALE GENOMIC DNA]</scope>
</reference>
<keyword evidence="2" id="KW-0175">Coiled coil</keyword>
<gene>
    <name evidence="4" type="ORF">DME_LOCUS9568</name>
</gene>
<dbReference type="WBParaSite" id="DME_0000645701-mRNA-1">
    <property type="protein sequence ID" value="DME_0000645701-mRNA-1"/>
    <property type="gene ID" value="DME_0000645701"/>
</dbReference>
<evidence type="ECO:0000256" key="3">
    <source>
        <dbReference type="SAM" id="MobiDB-lite"/>
    </source>
</evidence>
<evidence type="ECO:0000313" key="5">
    <source>
        <dbReference type="Proteomes" id="UP000038040"/>
    </source>
</evidence>
<dbReference type="Proteomes" id="UP000274756">
    <property type="component" value="Unassembled WGS sequence"/>
</dbReference>
<keyword evidence="6" id="KW-1185">Reference proteome</keyword>
<comment type="similarity">
    <text evidence="1">Belongs to the FAM76 family.</text>
</comment>
<dbReference type="GO" id="GO:0016607">
    <property type="term" value="C:nuclear speck"/>
    <property type="evidence" value="ECO:0007669"/>
    <property type="project" value="TreeGrafter"/>
</dbReference>
<name>A0A0N4UG58_DRAME</name>
<sequence>MISIYQNGQNNDLKCEKCKKNEAKYKIKPTHCIYCQLPAAFVDNKCVWCSYGERKTGPPVPCVKCKIKSAFPKDRTSSDATWICRLCSLLNKTNKSLGKRKSSDLGRISQYKRNNEKSDHKNKQHKVTFSTDLNSEQVQSEHILVVQQYKDEISSLRKQCSEKDRLILERDKKIAALNAEILCNEKEGKQKVLQLQRQHTDAIQNLHEQIRSLTKQLEILYVLLQWRKVSYCLPIGWRMIRKSALE</sequence>
<protein>
    <submittedName>
        <fullName evidence="7">PHD-type domain-containing protein</fullName>
    </submittedName>
</protein>
<evidence type="ECO:0000313" key="7">
    <source>
        <dbReference type="WBParaSite" id="DME_0000645701-mRNA-1"/>
    </source>
</evidence>
<dbReference type="InterPro" id="IPR032017">
    <property type="entry name" value="FAM76"/>
</dbReference>
<evidence type="ECO:0000313" key="4">
    <source>
        <dbReference type="EMBL" id="VDN59595.1"/>
    </source>
</evidence>
<accession>A0A0N4UG58</accession>
<reference evidence="7" key="1">
    <citation type="submission" date="2017-02" db="UniProtKB">
        <authorList>
            <consortium name="WormBaseParasite"/>
        </authorList>
    </citation>
    <scope>IDENTIFICATION</scope>
</reference>